<protein>
    <submittedName>
        <fullName evidence="3">Ferritin-like domain-containing protein</fullName>
    </submittedName>
</protein>
<keyword evidence="4" id="KW-1185">Reference proteome</keyword>
<comment type="caution">
    <text evidence="3">The sequence shown here is derived from an EMBL/GenBank/DDBJ whole genome shotgun (WGS) entry which is preliminary data.</text>
</comment>
<dbReference type="InterPro" id="IPR009078">
    <property type="entry name" value="Ferritin-like_SF"/>
</dbReference>
<evidence type="ECO:0000256" key="2">
    <source>
        <dbReference type="SAM" id="SignalP"/>
    </source>
</evidence>
<dbReference type="Proteomes" id="UP000440224">
    <property type="component" value="Unassembled WGS sequence"/>
</dbReference>
<sequence length="485" mass="50439">MDRYRSLRISLLAALGAAGCSASSTAASGSGESPPVVAIPTASSSATAEAPSPDGEPEPSNPTRTGWVAEKNGNVHRASRVTCDATIDLPACAGTESRLSCKTDADCTEKPHGKCTSGVGQIGTYCGCTYACETDDECGAGQACVCKGTGALRARHSVCAEASCSTDADCSENSCGLSAYFNGCYEKVTLACRTKEDTCRSDADCQKLPRSGGACVARGQKGEKPTWQCGSMSCVIGRPLVISGEARAAKPRARADWRAALDFEVDALSLEAREAISAHHAAIAAMEHASIASFSRFTLQLLALGAPAELVAEAQIASLDEVTHAQVEYAIASRLAGRFIGPDKLPEATARLESDVISFVEALVMEGCVGETLGAAEGQEVLRGVRDDGLRAALAKIAADEERHAALAWKTLQWALGAFGAEAREAAERAFARALVIHGEDPAEGPVENEEFGVLGARTLGARRREVLRSVVGPCLRTLGLVACS</sequence>
<dbReference type="OrthoDB" id="5502251at2"/>
<reference evidence="3 4" key="1">
    <citation type="submission" date="2019-10" db="EMBL/GenBank/DDBJ databases">
        <title>A soil myxobacterium in the family Polyangiaceae.</title>
        <authorList>
            <person name="Li Y."/>
            <person name="Wang J."/>
        </authorList>
    </citation>
    <scope>NUCLEOTIDE SEQUENCE [LARGE SCALE GENOMIC DNA]</scope>
    <source>
        <strain evidence="3 4">DSM 14734</strain>
    </source>
</reference>
<evidence type="ECO:0000313" key="3">
    <source>
        <dbReference type="EMBL" id="MRG92478.1"/>
    </source>
</evidence>
<feature type="chain" id="PRO_5026957684" evidence="2">
    <location>
        <begin position="27"/>
        <end position="485"/>
    </location>
</feature>
<dbReference type="SUPFAM" id="SSF47240">
    <property type="entry name" value="Ferritin-like"/>
    <property type="match status" value="1"/>
</dbReference>
<feature type="signal peptide" evidence="2">
    <location>
        <begin position="1"/>
        <end position="26"/>
    </location>
</feature>
<proteinExistence type="predicted"/>
<evidence type="ECO:0000256" key="1">
    <source>
        <dbReference type="SAM" id="MobiDB-lite"/>
    </source>
</evidence>
<feature type="compositionally biased region" description="Low complexity" evidence="1">
    <location>
        <begin position="22"/>
        <end position="53"/>
    </location>
</feature>
<gene>
    <name evidence="3" type="ORF">GF068_11145</name>
</gene>
<keyword evidence="2" id="KW-0732">Signal</keyword>
<feature type="region of interest" description="Disordered" evidence="1">
    <location>
        <begin position="22"/>
        <end position="71"/>
    </location>
</feature>
<dbReference type="AlphaFoldDB" id="A0A6N7PKD7"/>
<accession>A0A6N7PKD7</accession>
<dbReference type="CDD" id="cd00657">
    <property type="entry name" value="Ferritin_like"/>
    <property type="match status" value="1"/>
</dbReference>
<organism evidence="3 4">
    <name type="scientific">Polyangium spumosum</name>
    <dbReference type="NCBI Taxonomy" id="889282"/>
    <lineage>
        <taxon>Bacteria</taxon>
        <taxon>Pseudomonadati</taxon>
        <taxon>Myxococcota</taxon>
        <taxon>Polyangia</taxon>
        <taxon>Polyangiales</taxon>
        <taxon>Polyangiaceae</taxon>
        <taxon>Polyangium</taxon>
    </lineage>
</organism>
<dbReference type="EMBL" id="WJIE01000003">
    <property type="protein sequence ID" value="MRG92478.1"/>
    <property type="molecule type" value="Genomic_DNA"/>
</dbReference>
<dbReference type="PROSITE" id="PS51257">
    <property type="entry name" value="PROKAR_LIPOPROTEIN"/>
    <property type="match status" value="1"/>
</dbReference>
<name>A0A6N7PKD7_9BACT</name>
<evidence type="ECO:0000313" key="4">
    <source>
        <dbReference type="Proteomes" id="UP000440224"/>
    </source>
</evidence>
<dbReference type="RefSeq" id="WP_153819352.1">
    <property type="nucleotide sequence ID" value="NZ_WJIE01000003.1"/>
</dbReference>